<organism evidence="1 2">
    <name type="scientific">Protopolystoma xenopodis</name>
    <dbReference type="NCBI Taxonomy" id="117903"/>
    <lineage>
        <taxon>Eukaryota</taxon>
        <taxon>Metazoa</taxon>
        <taxon>Spiralia</taxon>
        <taxon>Lophotrochozoa</taxon>
        <taxon>Platyhelminthes</taxon>
        <taxon>Monogenea</taxon>
        <taxon>Polyopisthocotylea</taxon>
        <taxon>Polystomatidea</taxon>
        <taxon>Polystomatidae</taxon>
        <taxon>Protopolystoma</taxon>
    </lineage>
</organism>
<reference evidence="1" key="1">
    <citation type="submission" date="2018-11" db="EMBL/GenBank/DDBJ databases">
        <authorList>
            <consortium name="Pathogen Informatics"/>
        </authorList>
    </citation>
    <scope>NUCLEOTIDE SEQUENCE</scope>
</reference>
<keyword evidence="2" id="KW-1185">Reference proteome</keyword>
<evidence type="ECO:0000313" key="2">
    <source>
        <dbReference type="Proteomes" id="UP000784294"/>
    </source>
</evidence>
<dbReference type="AlphaFoldDB" id="A0A3S5CEA2"/>
<name>A0A3S5CEA2_9PLAT</name>
<accession>A0A3S5CEA2</accession>
<dbReference type="EMBL" id="CAAALY010020042">
    <property type="protein sequence ID" value="VEL14118.1"/>
    <property type="molecule type" value="Genomic_DNA"/>
</dbReference>
<protein>
    <submittedName>
        <fullName evidence="1">Uncharacterized protein</fullName>
    </submittedName>
</protein>
<proteinExistence type="predicted"/>
<evidence type="ECO:0000313" key="1">
    <source>
        <dbReference type="EMBL" id="VEL14118.1"/>
    </source>
</evidence>
<dbReference type="Proteomes" id="UP000784294">
    <property type="component" value="Unassembled WGS sequence"/>
</dbReference>
<gene>
    <name evidence="1" type="ORF">PXEA_LOCUS7558</name>
</gene>
<sequence>MGGICDAYIDERAHVPAGRGEVCSAKEEEEDTSKNVPKELSERREIWGVRFICPGSALSSTRLLWLHELLKGSAKS</sequence>
<comment type="caution">
    <text evidence="1">The sequence shown here is derived from an EMBL/GenBank/DDBJ whole genome shotgun (WGS) entry which is preliminary data.</text>
</comment>